<feature type="region of interest" description="Disordered" evidence="1">
    <location>
        <begin position="41"/>
        <end position="76"/>
    </location>
</feature>
<feature type="compositionally biased region" description="Acidic residues" evidence="1">
    <location>
        <begin position="303"/>
        <end position="317"/>
    </location>
</feature>
<comment type="caution">
    <text evidence="3">The sequence shown here is derived from an EMBL/GenBank/DDBJ whole genome shotgun (WGS) entry which is preliminary data.</text>
</comment>
<keyword evidence="4" id="KW-1185">Reference proteome</keyword>
<evidence type="ECO:0000256" key="2">
    <source>
        <dbReference type="SAM" id="SignalP"/>
    </source>
</evidence>
<feature type="compositionally biased region" description="Polar residues" evidence="1">
    <location>
        <begin position="41"/>
        <end position="63"/>
    </location>
</feature>
<sequence length="345" mass="38397">MKASWPRFSYCWLLAFALYLWIFAVSTQAFPVPLSSSTTDNSLYADNQQPPSQQQKFSLQNTEDSNKRVQHESSTEPGEYRVNVSHFSQLLTSHLLFEHLENTYLLVSKKISLFFQDTIQLTAKLPEQLVINSSSSVDVQILKHQLRGAVAAYIEDRVPAMWNMHASALDKTSLQSFIEYTEGHQTTDSEIVLTVSNVCLNANSGLLFSALEGYIGKHIRQAMSDMVSSNNLPHLYSATRAQVKGVLAHFNSYILVSSGVQLELTLSPQDALSISNDYSWLFKTSTVDEILTTVAHWANEDTAGGEEEGEEGEEGVEGDPVKNSSSQNMLLVHSIQTFANIAQYS</sequence>
<evidence type="ECO:0000256" key="1">
    <source>
        <dbReference type="SAM" id="MobiDB-lite"/>
    </source>
</evidence>
<proteinExistence type="predicted"/>
<dbReference type="EMBL" id="JBCLYO010000019">
    <property type="protein sequence ID" value="KAL0080994.1"/>
    <property type="molecule type" value="Genomic_DNA"/>
</dbReference>
<feature type="region of interest" description="Disordered" evidence="1">
    <location>
        <begin position="301"/>
        <end position="323"/>
    </location>
</feature>
<reference evidence="3 4" key="1">
    <citation type="submission" date="2024-04" db="EMBL/GenBank/DDBJ databases">
        <title>Symmetric and asymmetric DNA N6-adenine methylation regulates different biological responses in Mucorales.</title>
        <authorList>
            <consortium name="Lawrence Berkeley National Laboratory"/>
            <person name="Lax C."/>
            <person name="Mondo S.J."/>
            <person name="Osorio-Concepcion M."/>
            <person name="Muszewska A."/>
            <person name="Corrochano-Luque M."/>
            <person name="Gutierrez G."/>
            <person name="Riley R."/>
            <person name="Lipzen A."/>
            <person name="Guo J."/>
            <person name="Hundley H."/>
            <person name="Amirebrahimi M."/>
            <person name="Ng V."/>
            <person name="Lorenzo-Gutierrez D."/>
            <person name="Binder U."/>
            <person name="Yang J."/>
            <person name="Song Y."/>
            <person name="Canovas D."/>
            <person name="Navarro E."/>
            <person name="Freitag M."/>
            <person name="Gabaldon T."/>
            <person name="Grigoriev I.V."/>
            <person name="Corrochano L.M."/>
            <person name="Nicolas F.E."/>
            <person name="Garre V."/>
        </authorList>
    </citation>
    <scope>NUCLEOTIDE SEQUENCE [LARGE SCALE GENOMIC DNA]</scope>
    <source>
        <strain evidence="3 4">L51</strain>
    </source>
</reference>
<organism evidence="3 4">
    <name type="scientific">Phycomyces blakesleeanus</name>
    <dbReference type="NCBI Taxonomy" id="4837"/>
    <lineage>
        <taxon>Eukaryota</taxon>
        <taxon>Fungi</taxon>
        <taxon>Fungi incertae sedis</taxon>
        <taxon>Mucoromycota</taxon>
        <taxon>Mucoromycotina</taxon>
        <taxon>Mucoromycetes</taxon>
        <taxon>Mucorales</taxon>
        <taxon>Phycomycetaceae</taxon>
        <taxon>Phycomyces</taxon>
    </lineage>
</organism>
<feature type="signal peptide" evidence="2">
    <location>
        <begin position="1"/>
        <end position="29"/>
    </location>
</feature>
<keyword evidence="2" id="KW-0732">Signal</keyword>
<accession>A0ABR3ARK0</accession>
<evidence type="ECO:0000313" key="4">
    <source>
        <dbReference type="Proteomes" id="UP001448207"/>
    </source>
</evidence>
<dbReference type="Proteomes" id="UP001448207">
    <property type="component" value="Unassembled WGS sequence"/>
</dbReference>
<protein>
    <submittedName>
        <fullName evidence="3">Uncharacterized protein</fullName>
    </submittedName>
</protein>
<feature type="chain" id="PRO_5047522386" evidence="2">
    <location>
        <begin position="30"/>
        <end position="345"/>
    </location>
</feature>
<feature type="compositionally biased region" description="Basic and acidic residues" evidence="1">
    <location>
        <begin position="64"/>
        <end position="74"/>
    </location>
</feature>
<gene>
    <name evidence="3" type="ORF">J3Q64DRAFT_1644157</name>
</gene>
<name>A0ABR3ARK0_PHYBL</name>
<evidence type="ECO:0000313" key="3">
    <source>
        <dbReference type="EMBL" id="KAL0080994.1"/>
    </source>
</evidence>